<dbReference type="PANTHER" id="PTHR30606">
    <property type="entry name" value="LIPID A BIOSYNTHESIS LAUROYL ACYLTRANSFERASE"/>
    <property type="match status" value="1"/>
</dbReference>
<comment type="subcellular location">
    <subcellularLocation>
        <location evidence="1">Cell inner membrane</location>
    </subcellularLocation>
</comment>
<keyword evidence="6" id="KW-0012">Acyltransferase</keyword>
<evidence type="ECO:0000256" key="3">
    <source>
        <dbReference type="ARBA" id="ARBA00022519"/>
    </source>
</evidence>
<keyword evidence="2" id="KW-1003">Cell membrane</keyword>
<evidence type="ECO:0000313" key="7">
    <source>
        <dbReference type="EMBL" id="SVB34403.1"/>
    </source>
</evidence>
<proteinExistence type="predicted"/>
<accession>A0A382D9Y0</accession>
<evidence type="ECO:0000256" key="5">
    <source>
        <dbReference type="ARBA" id="ARBA00023136"/>
    </source>
</evidence>
<evidence type="ECO:0000256" key="1">
    <source>
        <dbReference type="ARBA" id="ARBA00004533"/>
    </source>
</evidence>
<dbReference type="GO" id="GO:1901137">
    <property type="term" value="P:carbohydrate derivative biosynthetic process"/>
    <property type="evidence" value="ECO:0007669"/>
    <property type="project" value="UniProtKB-ARBA"/>
</dbReference>
<dbReference type="InterPro" id="IPR004960">
    <property type="entry name" value="LipA_acyltrans"/>
</dbReference>
<dbReference type="GO" id="GO:0016746">
    <property type="term" value="F:acyltransferase activity"/>
    <property type="evidence" value="ECO:0007669"/>
    <property type="project" value="UniProtKB-KW"/>
</dbReference>
<name>A0A382D9Y0_9ZZZZ</name>
<gene>
    <name evidence="7" type="ORF">METZ01_LOCUS187257</name>
</gene>
<protein>
    <recommendedName>
        <fullName evidence="8">Lipid A biosynthesis acyltransferase</fullName>
    </recommendedName>
</protein>
<reference evidence="7" key="1">
    <citation type="submission" date="2018-05" db="EMBL/GenBank/DDBJ databases">
        <authorList>
            <person name="Lanie J.A."/>
            <person name="Ng W.-L."/>
            <person name="Kazmierczak K.M."/>
            <person name="Andrzejewski T.M."/>
            <person name="Davidsen T.M."/>
            <person name="Wayne K.J."/>
            <person name="Tettelin H."/>
            <person name="Glass J.I."/>
            <person name="Rusch D."/>
            <person name="Podicherti R."/>
            <person name="Tsui H.-C.T."/>
            <person name="Winkler M.E."/>
        </authorList>
    </citation>
    <scope>NUCLEOTIDE SEQUENCE</scope>
</reference>
<keyword evidence="5" id="KW-0472">Membrane</keyword>
<dbReference type="InterPro" id="IPR014548">
    <property type="entry name" value="Ac_Trasf"/>
</dbReference>
<dbReference type="PIRSF" id="PIRSF028561">
    <property type="entry name" value="Ac_Trasf"/>
    <property type="match status" value="1"/>
</dbReference>
<dbReference type="GO" id="GO:0008610">
    <property type="term" value="P:lipid biosynthetic process"/>
    <property type="evidence" value="ECO:0007669"/>
    <property type="project" value="UniProtKB-ARBA"/>
</dbReference>
<keyword evidence="3" id="KW-0997">Cell inner membrane</keyword>
<evidence type="ECO:0000256" key="4">
    <source>
        <dbReference type="ARBA" id="ARBA00022679"/>
    </source>
</evidence>
<dbReference type="EMBL" id="UINC01038022">
    <property type="protein sequence ID" value="SVB34403.1"/>
    <property type="molecule type" value="Genomic_DNA"/>
</dbReference>
<keyword evidence="4" id="KW-0808">Transferase</keyword>
<evidence type="ECO:0008006" key="8">
    <source>
        <dbReference type="Google" id="ProtNLM"/>
    </source>
</evidence>
<dbReference type="PANTHER" id="PTHR30606:SF9">
    <property type="entry name" value="LIPID A BIOSYNTHESIS LAUROYLTRANSFERASE"/>
    <property type="match status" value="1"/>
</dbReference>
<evidence type="ECO:0000256" key="6">
    <source>
        <dbReference type="ARBA" id="ARBA00023315"/>
    </source>
</evidence>
<dbReference type="AlphaFoldDB" id="A0A382D9Y0"/>
<dbReference type="Pfam" id="PF03279">
    <property type="entry name" value="Lip_A_acyltrans"/>
    <property type="match status" value="1"/>
</dbReference>
<dbReference type="CDD" id="cd07984">
    <property type="entry name" value="LPLAT_LABLAT-like"/>
    <property type="match status" value="1"/>
</dbReference>
<organism evidence="7">
    <name type="scientific">marine metagenome</name>
    <dbReference type="NCBI Taxonomy" id="408172"/>
    <lineage>
        <taxon>unclassified sequences</taxon>
        <taxon>metagenomes</taxon>
        <taxon>ecological metagenomes</taxon>
    </lineage>
</organism>
<evidence type="ECO:0000256" key="2">
    <source>
        <dbReference type="ARBA" id="ARBA00022475"/>
    </source>
</evidence>
<dbReference type="GO" id="GO:0005886">
    <property type="term" value="C:plasma membrane"/>
    <property type="evidence" value="ECO:0007669"/>
    <property type="project" value="UniProtKB-SubCell"/>
</dbReference>
<sequence>MSSGWLNQKERSYAWVLKLMLWLAVNLGRRPCRFLLYPITLYYLFFSKITKEASISFLGRVLSKKITYFDIFRHYHFFASVFLDRVFILNDGGKDLVIDIYGESIISELQGKGCLLFGSHLGSFEIVRALGLSDQSIRLKVLMNNSITENTNTILNNLNPEAAKSIIRIGEAHSLLRIKEMADSGNMVALLADRVVKKEKSMPCEFLGKKAHFPSGPFTLAGILKVPVVLFFGIYKGGNRYDIYFEKLADQFQLNEKDEVSSKQKWMQRYADRLAHYSKQDPFNWFNFFDYWEEN</sequence>